<evidence type="ECO:0000313" key="1">
    <source>
        <dbReference type="EMBL" id="KAK8944809.1"/>
    </source>
</evidence>
<dbReference type="EMBL" id="JBBWWQ010000006">
    <property type="protein sequence ID" value="KAK8944809.1"/>
    <property type="molecule type" value="Genomic_DNA"/>
</dbReference>
<keyword evidence="2" id="KW-1185">Reference proteome</keyword>
<dbReference type="Proteomes" id="UP001418222">
    <property type="component" value="Unassembled WGS sequence"/>
</dbReference>
<reference evidence="1 2" key="1">
    <citation type="journal article" date="2022" name="Nat. Plants">
        <title>Genomes of leafy and leafless Platanthera orchids illuminate the evolution of mycoheterotrophy.</title>
        <authorList>
            <person name="Li M.H."/>
            <person name="Liu K.W."/>
            <person name="Li Z."/>
            <person name="Lu H.C."/>
            <person name="Ye Q.L."/>
            <person name="Zhang D."/>
            <person name="Wang J.Y."/>
            <person name="Li Y.F."/>
            <person name="Zhong Z.M."/>
            <person name="Liu X."/>
            <person name="Yu X."/>
            <person name="Liu D.K."/>
            <person name="Tu X.D."/>
            <person name="Liu B."/>
            <person name="Hao Y."/>
            <person name="Liao X.Y."/>
            <person name="Jiang Y.T."/>
            <person name="Sun W.H."/>
            <person name="Chen J."/>
            <person name="Chen Y.Q."/>
            <person name="Ai Y."/>
            <person name="Zhai J.W."/>
            <person name="Wu S.S."/>
            <person name="Zhou Z."/>
            <person name="Hsiao Y.Y."/>
            <person name="Wu W.L."/>
            <person name="Chen Y.Y."/>
            <person name="Lin Y.F."/>
            <person name="Hsu J.L."/>
            <person name="Li C.Y."/>
            <person name="Wang Z.W."/>
            <person name="Zhao X."/>
            <person name="Zhong W.Y."/>
            <person name="Ma X.K."/>
            <person name="Ma L."/>
            <person name="Huang J."/>
            <person name="Chen G.Z."/>
            <person name="Huang M.Z."/>
            <person name="Huang L."/>
            <person name="Peng D.H."/>
            <person name="Luo Y.B."/>
            <person name="Zou S.Q."/>
            <person name="Chen S.P."/>
            <person name="Lan S."/>
            <person name="Tsai W.C."/>
            <person name="Van de Peer Y."/>
            <person name="Liu Z.J."/>
        </authorList>
    </citation>
    <scope>NUCLEOTIDE SEQUENCE [LARGE SCALE GENOMIC DNA]</scope>
    <source>
        <strain evidence="1">Lor287</strain>
    </source>
</reference>
<dbReference type="AlphaFoldDB" id="A0AAP0BN00"/>
<protein>
    <submittedName>
        <fullName evidence="1">Uncharacterized protein</fullName>
    </submittedName>
</protein>
<gene>
    <name evidence="1" type="ORF">KSP39_PZI008370</name>
</gene>
<evidence type="ECO:0000313" key="2">
    <source>
        <dbReference type="Proteomes" id="UP001418222"/>
    </source>
</evidence>
<comment type="caution">
    <text evidence="1">The sequence shown here is derived from an EMBL/GenBank/DDBJ whole genome shotgun (WGS) entry which is preliminary data.</text>
</comment>
<proteinExistence type="predicted"/>
<name>A0AAP0BN00_9ASPA</name>
<sequence>MQFEAGDLVVNAMIVAMVVNSYRTSQFIYHVSSSVRNRVKYSTLEQDGHGYLMRNSQNGRHEKAIKAKRIHILKTMF</sequence>
<organism evidence="1 2">
    <name type="scientific">Platanthera zijinensis</name>
    <dbReference type="NCBI Taxonomy" id="2320716"/>
    <lineage>
        <taxon>Eukaryota</taxon>
        <taxon>Viridiplantae</taxon>
        <taxon>Streptophyta</taxon>
        <taxon>Embryophyta</taxon>
        <taxon>Tracheophyta</taxon>
        <taxon>Spermatophyta</taxon>
        <taxon>Magnoliopsida</taxon>
        <taxon>Liliopsida</taxon>
        <taxon>Asparagales</taxon>
        <taxon>Orchidaceae</taxon>
        <taxon>Orchidoideae</taxon>
        <taxon>Orchideae</taxon>
        <taxon>Orchidinae</taxon>
        <taxon>Platanthera</taxon>
    </lineage>
</organism>
<accession>A0AAP0BN00</accession>